<comment type="caution">
    <text evidence="9">The sequence shown here is derived from an EMBL/GenBank/DDBJ whole genome shotgun (WGS) entry which is preliminary data.</text>
</comment>
<dbReference type="GO" id="GO:0020037">
    <property type="term" value="F:heme binding"/>
    <property type="evidence" value="ECO:0007669"/>
    <property type="project" value="InterPro"/>
</dbReference>
<evidence type="ECO:0000313" key="10">
    <source>
        <dbReference type="Proteomes" id="UP000320582"/>
    </source>
</evidence>
<organism evidence="9 10">
    <name type="scientific">Roseinatronobacter monicus</name>
    <dbReference type="NCBI Taxonomy" id="393481"/>
    <lineage>
        <taxon>Bacteria</taxon>
        <taxon>Pseudomonadati</taxon>
        <taxon>Pseudomonadota</taxon>
        <taxon>Alphaproteobacteria</taxon>
        <taxon>Rhodobacterales</taxon>
        <taxon>Paracoccaceae</taxon>
        <taxon>Roseinatronobacter</taxon>
    </lineage>
</organism>
<reference evidence="9 10" key="1">
    <citation type="submission" date="2019-06" db="EMBL/GenBank/DDBJ databases">
        <title>Genomic Encyclopedia of Archaeal and Bacterial Type Strains, Phase II (KMG-II): from individual species to whole genera.</title>
        <authorList>
            <person name="Goeker M."/>
        </authorList>
    </citation>
    <scope>NUCLEOTIDE SEQUENCE [LARGE SCALE GENOMIC DNA]</scope>
    <source>
        <strain evidence="9 10">DSM 18423</strain>
    </source>
</reference>
<evidence type="ECO:0000259" key="8">
    <source>
        <dbReference type="PROSITE" id="PS51007"/>
    </source>
</evidence>
<feature type="chain" id="PRO_5021915156" evidence="7">
    <location>
        <begin position="25"/>
        <end position="106"/>
    </location>
</feature>
<dbReference type="InterPro" id="IPR050597">
    <property type="entry name" value="Cytochrome_c_Oxidase_Subunit"/>
</dbReference>
<protein>
    <submittedName>
        <fullName evidence="9">Cytochrome c553</fullName>
    </submittedName>
</protein>
<keyword evidence="7" id="KW-0732">Signal</keyword>
<evidence type="ECO:0000256" key="1">
    <source>
        <dbReference type="ARBA" id="ARBA00022448"/>
    </source>
</evidence>
<dbReference type="PANTHER" id="PTHR33751">
    <property type="entry name" value="CBB3-TYPE CYTOCHROME C OXIDASE SUBUNIT FIXP"/>
    <property type="match status" value="1"/>
</dbReference>
<evidence type="ECO:0000256" key="3">
    <source>
        <dbReference type="ARBA" id="ARBA00022723"/>
    </source>
</evidence>
<evidence type="ECO:0000256" key="4">
    <source>
        <dbReference type="ARBA" id="ARBA00022982"/>
    </source>
</evidence>
<evidence type="ECO:0000256" key="5">
    <source>
        <dbReference type="ARBA" id="ARBA00023004"/>
    </source>
</evidence>
<feature type="signal peptide" evidence="7">
    <location>
        <begin position="1"/>
        <end position="24"/>
    </location>
</feature>
<dbReference type="AlphaFoldDB" id="A0A543K4G7"/>
<keyword evidence="1" id="KW-0813">Transport</keyword>
<dbReference type="PANTHER" id="PTHR33751:SF9">
    <property type="entry name" value="CYTOCHROME C4"/>
    <property type="match status" value="1"/>
</dbReference>
<dbReference type="EMBL" id="VFPT01000004">
    <property type="protein sequence ID" value="TQM89924.1"/>
    <property type="molecule type" value="Genomic_DNA"/>
</dbReference>
<dbReference type="InterPro" id="IPR009056">
    <property type="entry name" value="Cyt_c-like_dom"/>
</dbReference>
<evidence type="ECO:0000256" key="6">
    <source>
        <dbReference type="PROSITE-ProRule" id="PRU00433"/>
    </source>
</evidence>
<dbReference type="RefSeq" id="WP_142085511.1">
    <property type="nucleotide sequence ID" value="NZ_VFPT01000004.1"/>
</dbReference>
<sequence>MMFLRNICLTAAVLAGTGTTAVTAEATDAAEMFSAECAQCHGRTARGMASFPTLRNISAPMLAEKLTKYRAGEAIGPNSMLMFPVAQNLTDEEIELLTTYIADTFN</sequence>
<dbReference type="InterPro" id="IPR036909">
    <property type="entry name" value="Cyt_c-like_dom_sf"/>
</dbReference>
<keyword evidence="5 6" id="KW-0408">Iron</keyword>
<keyword evidence="2 6" id="KW-0349">Heme</keyword>
<evidence type="ECO:0000313" key="9">
    <source>
        <dbReference type="EMBL" id="TQM89924.1"/>
    </source>
</evidence>
<dbReference type="Gene3D" id="1.10.760.10">
    <property type="entry name" value="Cytochrome c-like domain"/>
    <property type="match status" value="1"/>
</dbReference>
<feature type="domain" description="Cytochrome c" evidence="8">
    <location>
        <begin position="24"/>
        <end position="105"/>
    </location>
</feature>
<dbReference type="Proteomes" id="UP000320582">
    <property type="component" value="Unassembled WGS sequence"/>
</dbReference>
<keyword evidence="4" id="KW-0249">Electron transport</keyword>
<dbReference type="PROSITE" id="PS51007">
    <property type="entry name" value="CYTC"/>
    <property type="match status" value="1"/>
</dbReference>
<accession>A0A543K4G7</accession>
<dbReference type="OrthoDB" id="9808603at2"/>
<dbReference type="SUPFAM" id="SSF46626">
    <property type="entry name" value="Cytochrome c"/>
    <property type="match status" value="1"/>
</dbReference>
<gene>
    <name evidence="9" type="ORF">BD293_4239</name>
</gene>
<keyword evidence="3 6" id="KW-0479">Metal-binding</keyword>
<dbReference type="Pfam" id="PF00034">
    <property type="entry name" value="Cytochrom_C"/>
    <property type="match status" value="1"/>
</dbReference>
<dbReference type="GO" id="GO:0046872">
    <property type="term" value="F:metal ion binding"/>
    <property type="evidence" value="ECO:0007669"/>
    <property type="project" value="UniProtKB-KW"/>
</dbReference>
<keyword evidence="10" id="KW-1185">Reference proteome</keyword>
<dbReference type="GO" id="GO:0009055">
    <property type="term" value="F:electron transfer activity"/>
    <property type="evidence" value="ECO:0007669"/>
    <property type="project" value="InterPro"/>
</dbReference>
<proteinExistence type="predicted"/>
<evidence type="ECO:0000256" key="7">
    <source>
        <dbReference type="SAM" id="SignalP"/>
    </source>
</evidence>
<name>A0A543K4G7_9RHOB</name>
<evidence type="ECO:0000256" key="2">
    <source>
        <dbReference type="ARBA" id="ARBA00022617"/>
    </source>
</evidence>